<evidence type="ECO:0000313" key="2">
    <source>
        <dbReference type="EMBL" id="MFD1710411.1"/>
    </source>
</evidence>
<dbReference type="Proteomes" id="UP001597304">
    <property type="component" value="Unassembled WGS sequence"/>
</dbReference>
<evidence type="ECO:0000256" key="1">
    <source>
        <dbReference type="SAM" id="MobiDB-lite"/>
    </source>
</evidence>
<feature type="region of interest" description="Disordered" evidence="1">
    <location>
        <begin position="311"/>
        <end position="347"/>
    </location>
</feature>
<name>A0ABW4KUG4_9BURK</name>
<proteinExistence type="predicted"/>
<dbReference type="RefSeq" id="WP_187265647.1">
    <property type="nucleotide sequence ID" value="NZ_JBHUEJ010000016.1"/>
</dbReference>
<organism evidence="2 3">
    <name type="scientific">Ottowia flava</name>
    <dbReference type="NCBI Taxonomy" id="2675430"/>
    <lineage>
        <taxon>Bacteria</taxon>
        <taxon>Pseudomonadati</taxon>
        <taxon>Pseudomonadota</taxon>
        <taxon>Betaproteobacteria</taxon>
        <taxon>Burkholderiales</taxon>
        <taxon>Comamonadaceae</taxon>
        <taxon>Ottowia</taxon>
    </lineage>
</organism>
<evidence type="ECO:0008006" key="4">
    <source>
        <dbReference type="Google" id="ProtNLM"/>
    </source>
</evidence>
<keyword evidence="3" id="KW-1185">Reference proteome</keyword>
<reference evidence="3" key="1">
    <citation type="journal article" date="2019" name="Int. J. Syst. Evol. Microbiol.">
        <title>The Global Catalogue of Microorganisms (GCM) 10K type strain sequencing project: providing services to taxonomists for standard genome sequencing and annotation.</title>
        <authorList>
            <consortium name="The Broad Institute Genomics Platform"/>
            <consortium name="The Broad Institute Genome Sequencing Center for Infectious Disease"/>
            <person name="Wu L."/>
            <person name="Ma J."/>
        </authorList>
    </citation>
    <scope>NUCLEOTIDE SEQUENCE [LARGE SCALE GENOMIC DNA]</scope>
    <source>
        <strain evidence="3">LMG 29247</strain>
    </source>
</reference>
<sequence>MRYQLSGLPAVEIVPGFARKRDWLAHLDLLAELPYPSLALMPSILAAVRSRIDCTVGGFGWTDGSLNPTAFMTEHMSLRAYQWWIDNASEFFTLCPIQTQWSSGGESFRRLIAEPAFARTTFFDEVFGSQGLRWATLAPVRIGGGYGFLSVYRPLESGAFTDDEHVLLGRGAQALGGLDRRQHPWQTPAPVETALAGEATLLVQADGALAARSQEAARLLYLQGGANMHTLEWARMDWHALPTLVKEAVRTLFEQPAPELKRRMSLYQPWGRFEFVLEKMPHQAACTEPLVVVGIRYFEATDITVARRLAAQPPRKAAGGGRHAKHQSGRVGTDARHHRADAQDLQP</sequence>
<dbReference type="EMBL" id="JBHUEJ010000016">
    <property type="protein sequence ID" value="MFD1710411.1"/>
    <property type="molecule type" value="Genomic_DNA"/>
</dbReference>
<comment type="caution">
    <text evidence="2">The sequence shown here is derived from an EMBL/GenBank/DDBJ whole genome shotgun (WGS) entry which is preliminary data.</text>
</comment>
<evidence type="ECO:0000313" key="3">
    <source>
        <dbReference type="Proteomes" id="UP001597304"/>
    </source>
</evidence>
<accession>A0ABW4KUG4</accession>
<gene>
    <name evidence="2" type="ORF">ACFSF0_07320</name>
</gene>
<protein>
    <recommendedName>
        <fullName evidence="4">GAF domain-containing protein</fullName>
    </recommendedName>
</protein>